<evidence type="ECO:0000256" key="8">
    <source>
        <dbReference type="ARBA" id="ARBA00031908"/>
    </source>
</evidence>
<evidence type="ECO:0000256" key="7">
    <source>
        <dbReference type="ARBA" id="ARBA00022840"/>
    </source>
</evidence>
<keyword evidence="6 12" id="KW-0547">Nucleotide-binding</keyword>
<evidence type="ECO:0000259" key="14">
    <source>
        <dbReference type="Pfam" id="PF02769"/>
    </source>
</evidence>
<organism evidence="15 16">
    <name type="scientific">Alienimonas chondri</name>
    <dbReference type="NCBI Taxonomy" id="2681879"/>
    <lineage>
        <taxon>Bacteria</taxon>
        <taxon>Pseudomonadati</taxon>
        <taxon>Planctomycetota</taxon>
        <taxon>Planctomycetia</taxon>
        <taxon>Planctomycetales</taxon>
        <taxon>Planctomycetaceae</taxon>
        <taxon>Alienimonas</taxon>
    </lineage>
</organism>
<evidence type="ECO:0000256" key="1">
    <source>
        <dbReference type="ARBA" id="ARBA00004686"/>
    </source>
</evidence>
<dbReference type="InterPro" id="IPR010918">
    <property type="entry name" value="PurM-like_C_dom"/>
</dbReference>
<evidence type="ECO:0000259" key="13">
    <source>
        <dbReference type="Pfam" id="PF00586"/>
    </source>
</evidence>
<evidence type="ECO:0000256" key="4">
    <source>
        <dbReference type="ARBA" id="ARBA00020367"/>
    </source>
</evidence>
<dbReference type="PANTHER" id="PTHR10520:SF12">
    <property type="entry name" value="TRIFUNCTIONAL PURINE BIOSYNTHETIC PROTEIN ADENOSINE-3"/>
    <property type="match status" value="1"/>
</dbReference>
<name>A0ABX1VDY1_9PLAN</name>
<dbReference type="GO" id="GO:0004641">
    <property type="term" value="F:phosphoribosylformylglycinamidine cyclo-ligase activity"/>
    <property type="evidence" value="ECO:0007669"/>
    <property type="project" value="UniProtKB-EC"/>
</dbReference>
<feature type="domain" description="PurM-like N-terminal" evidence="13">
    <location>
        <begin position="323"/>
        <end position="431"/>
    </location>
</feature>
<comment type="pathway">
    <text evidence="1 12">Purine metabolism; IMP biosynthesis via de novo pathway; 5-amino-1-(5-phospho-D-ribosyl)imidazole from N(2)-formyl-N(1)-(5-phospho-D-ribosyl)glycinamide: step 2/2.</text>
</comment>
<dbReference type="InterPro" id="IPR016188">
    <property type="entry name" value="PurM-like_N"/>
</dbReference>
<keyword evidence="12" id="KW-0963">Cytoplasm</keyword>
<evidence type="ECO:0000256" key="11">
    <source>
        <dbReference type="ARBA" id="ARBA00049057"/>
    </source>
</evidence>
<dbReference type="EMBL" id="WTPX01000072">
    <property type="protein sequence ID" value="NNJ26308.1"/>
    <property type="molecule type" value="Genomic_DNA"/>
</dbReference>
<dbReference type="InterPro" id="IPR004733">
    <property type="entry name" value="PurM_cligase"/>
</dbReference>
<dbReference type="HAMAP" id="MF_00741">
    <property type="entry name" value="AIRS"/>
    <property type="match status" value="1"/>
</dbReference>
<evidence type="ECO:0000256" key="5">
    <source>
        <dbReference type="ARBA" id="ARBA00022598"/>
    </source>
</evidence>
<dbReference type="Pfam" id="PF00586">
    <property type="entry name" value="AIRS"/>
    <property type="match status" value="1"/>
</dbReference>
<dbReference type="Proteomes" id="UP000609651">
    <property type="component" value="Unassembled WGS sequence"/>
</dbReference>
<dbReference type="NCBIfam" id="TIGR00878">
    <property type="entry name" value="purM"/>
    <property type="match status" value="1"/>
</dbReference>
<dbReference type="PANTHER" id="PTHR10520">
    <property type="entry name" value="TRIFUNCTIONAL PURINE BIOSYNTHETIC PROTEIN ADENOSINE-3-RELATED"/>
    <property type="match status" value="1"/>
</dbReference>
<keyword evidence="16" id="KW-1185">Reference proteome</keyword>
<proteinExistence type="inferred from homology"/>
<dbReference type="InterPro" id="IPR025132">
    <property type="entry name" value="DUF4058"/>
</dbReference>
<reference evidence="15 16" key="1">
    <citation type="journal article" date="2020" name="Syst. Appl. Microbiol.">
        <title>Alienimonas chondri sp. nov., a novel planctomycete isolated from the biofilm of the red alga Chondrus crispus.</title>
        <authorList>
            <person name="Vitorino I."/>
            <person name="Albuquerque L."/>
            <person name="Wiegand S."/>
            <person name="Kallscheuer N."/>
            <person name="da Costa M.S."/>
            <person name="Lobo-da-Cunha A."/>
            <person name="Jogler C."/>
            <person name="Lage O.M."/>
        </authorList>
    </citation>
    <scope>NUCLEOTIDE SEQUENCE [LARGE SCALE GENOMIC DNA]</scope>
    <source>
        <strain evidence="15 16">LzC2</strain>
    </source>
</reference>
<comment type="similarity">
    <text evidence="2 12">Belongs to the AIR synthase family.</text>
</comment>
<dbReference type="Gene3D" id="3.30.1330.10">
    <property type="entry name" value="PurM-like, N-terminal domain"/>
    <property type="match status" value="1"/>
</dbReference>
<sequence>MEPPFPGVDPFVEGSGRWRQFHNEFITVSRRKILGELGPKYDCEVEVDRILHERSAEERLVGRADWAVRRRPAPDRERETVVLESPRRNAFASVAVDEEVWLSLRLTDRNHGRIVCAVELLSPSNKSGSDRERYLQKRQDIVRSDAHFVEIDLLRGGRHMPLREAEQAPFLALVSRAEERPELNLWPWDLRTPLPTIPIPLLGDDPPVMLDLQEVYRLTFSEGQYHRRVYDASPSPPLDPPDAVWAAELLTAAERGGRRVELNQPESVTEPLSYKSAGVDLDRYAEGMAKLPDLLAKTRRPGVMDLPGGFAGLFRLADVAKFEDPVLVSGTDGVGTKLKVAFAANRYDTVGIDLVAMCANDVLCLGAEPLFFLDYIALDKDDPDRLAALVAGVAEGCTRAGCALLGGETAIMPGVYREGEFDLAGFCVGVAERDRLIDGTKIAGGDVLIGLPSTGLHSNGYSLARKIAFEHAGLSVDTHVDRLGRTVGEEFLEPTRIYARPIGEILGSDLRDSVHGLAHITGGGLSENVERILPDGLALDVPANGWEKPAVFDWLRDLGGVAEPEMQRVFNMGLGFVLIVDAEWAGAVKDRLEALGERPVSIGTVSD</sequence>
<dbReference type="CDD" id="cd02196">
    <property type="entry name" value="PurM"/>
    <property type="match status" value="1"/>
</dbReference>
<gene>
    <name evidence="12 15" type="primary">purM</name>
    <name evidence="15" type="ORF">LzC2_23910</name>
</gene>
<evidence type="ECO:0000313" key="16">
    <source>
        <dbReference type="Proteomes" id="UP000609651"/>
    </source>
</evidence>
<accession>A0ABX1VDY1</accession>
<dbReference type="RefSeq" id="WP_246254956.1">
    <property type="nucleotide sequence ID" value="NZ_WTPX01000072.1"/>
</dbReference>
<evidence type="ECO:0000256" key="10">
    <source>
        <dbReference type="ARBA" id="ARBA00033093"/>
    </source>
</evidence>
<dbReference type="EC" id="6.3.3.1" evidence="3 12"/>
<evidence type="ECO:0000256" key="3">
    <source>
        <dbReference type="ARBA" id="ARBA00013047"/>
    </source>
</evidence>
<dbReference type="SUPFAM" id="SSF56042">
    <property type="entry name" value="PurM C-terminal domain-like"/>
    <property type="match status" value="1"/>
</dbReference>
<dbReference type="Pfam" id="PF13267">
    <property type="entry name" value="DUF4058"/>
    <property type="match status" value="1"/>
</dbReference>
<evidence type="ECO:0000313" key="15">
    <source>
        <dbReference type="EMBL" id="NNJ26308.1"/>
    </source>
</evidence>
<dbReference type="Pfam" id="PF02769">
    <property type="entry name" value="AIRS_C"/>
    <property type="match status" value="1"/>
</dbReference>
<keyword evidence="12" id="KW-0658">Purine biosynthesis</keyword>
<dbReference type="Gene3D" id="3.90.650.10">
    <property type="entry name" value="PurM-like C-terminal domain"/>
    <property type="match status" value="1"/>
</dbReference>
<comment type="subcellular location">
    <subcellularLocation>
        <location evidence="12">Cytoplasm</location>
    </subcellularLocation>
</comment>
<dbReference type="SUPFAM" id="SSF55326">
    <property type="entry name" value="PurM N-terminal domain-like"/>
    <property type="match status" value="1"/>
</dbReference>
<evidence type="ECO:0000256" key="9">
    <source>
        <dbReference type="ARBA" id="ARBA00032931"/>
    </source>
</evidence>
<dbReference type="InterPro" id="IPR036676">
    <property type="entry name" value="PurM-like_C_sf"/>
</dbReference>
<comment type="catalytic activity">
    <reaction evidence="11 12">
        <text>2-formamido-N(1)-(5-O-phospho-beta-D-ribosyl)acetamidine + ATP = 5-amino-1-(5-phospho-beta-D-ribosyl)imidazole + ADP + phosphate + H(+)</text>
        <dbReference type="Rhea" id="RHEA:23032"/>
        <dbReference type="ChEBI" id="CHEBI:15378"/>
        <dbReference type="ChEBI" id="CHEBI:30616"/>
        <dbReference type="ChEBI" id="CHEBI:43474"/>
        <dbReference type="ChEBI" id="CHEBI:137981"/>
        <dbReference type="ChEBI" id="CHEBI:147287"/>
        <dbReference type="ChEBI" id="CHEBI:456216"/>
        <dbReference type="EC" id="6.3.3.1"/>
    </reaction>
</comment>
<feature type="domain" description="PurM-like C-terminal" evidence="14">
    <location>
        <begin position="445"/>
        <end position="606"/>
    </location>
</feature>
<keyword evidence="5 12" id="KW-0436">Ligase</keyword>
<evidence type="ECO:0000256" key="6">
    <source>
        <dbReference type="ARBA" id="ARBA00022741"/>
    </source>
</evidence>
<protein>
    <recommendedName>
        <fullName evidence="4 12">Phosphoribosylformylglycinamidine cyclo-ligase</fullName>
        <ecNumber evidence="3 12">6.3.3.1</ecNumber>
    </recommendedName>
    <alternativeName>
        <fullName evidence="9 12">AIR synthase</fullName>
    </alternativeName>
    <alternativeName>
        <fullName evidence="10 12">AIRS</fullName>
    </alternativeName>
    <alternativeName>
        <fullName evidence="8 12">Phosphoribosyl-aminoimidazole synthetase</fullName>
    </alternativeName>
</protein>
<evidence type="ECO:0000256" key="2">
    <source>
        <dbReference type="ARBA" id="ARBA00010280"/>
    </source>
</evidence>
<dbReference type="InterPro" id="IPR036921">
    <property type="entry name" value="PurM-like_N_sf"/>
</dbReference>
<comment type="caution">
    <text evidence="15">The sequence shown here is derived from an EMBL/GenBank/DDBJ whole genome shotgun (WGS) entry which is preliminary data.</text>
</comment>
<keyword evidence="7 12" id="KW-0067">ATP-binding</keyword>
<evidence type="ECO:0000256" key="12">
    <source>
        <dbReference type="HAMAP-Rule" id="MF_00741"/>
    </source>
</evidence>